<dbReference type="RefSeq" id="WP_238858117.1">
    <property type="nucleotide sequence ID" value="NZ_FOFG01000001.1"/>
</dbReference>
<dbReference type="Pfam" id="PF07883">
    <property type="entry name" value="Cupin_2"/>
    <property type="match status" value="1"/>
</dbReference>
<evidence type="ECO:0000256" key="1">
    <source>
        <dbReference type="ARBA" id="ARBA00023125"/>
    </source>
</evidence>
<dbReference type="Gene3D" id="2.60.120.10">
    <property type="entry name" value="Jelly Rolls"/>
    <property type="match status" value="1"/>
</dbReference>
<keyword evidence="4" id="KW-1185">Reference proteome</keyword>
<dbReference type="CDD" id="cd00093">
    <property type="entry name" value="HTH_XRE"/>
    <property type="match status" value="1"/>
</dbReference>
<dbReference type="AlphaFoldDB" id="A0A1H9AZT0"/>
<dbReference type="PROSITE" id="PS50943">
    <property type="entry name" value="HTH_CROC1"/>
    <property type="match status" value="1"/>
</dbReference>
<protein>
    <submittedName>
        <fullName evidence="3">Transcriptional regulator, XRE family with cupin sensor</fullName>
    </submittedName>
</protein>
<evidence type="ECO:0000313" key="4">
    <source>
        <dbReference type="Proteomes" id="UP000199647"/>
    </source>
</evidence>
<dbReference type="CDD" id="cd02209">
    <property type="entry name" value="cupin_XRE_C"/>
    <property type="match status" value="1"/>
</dbReference>
<dbReference type="SUPFAM" id="SSF47413">
    <property type="entry name" value="lambda repressor-like DNA-binding domains"/>
    <property type="match status" value="1"/>
</dbReference>
<dbReference type="InterPro" id="IPR013096">
    <property type="entry name" value="Cupin_2"/>
</dbReference>
<dbReference type="GO" id="GO:0005829">
    <property type="term" value="C:cytosol"/>
    <property type="evidence" value="ECO:0007669"/>
    <property type="project" value="TreeGrafter"/>
</dbReference>
<accession>A0A1H9AZT0</accession>
<dbReference type="GO" id="GO:0003677">
    <property type="term" value="F:DNA binding"/>
    <property type="evidence" value="ECO:0007669"/>
    <property type="project" value="UniProtKB-KW"/>
</dbReference>
<dbReference type="InterPro" id="IPR010982">
    <property type="entry name" value="Lambda_DNA-bd_dom_sf"/>
</dbReference>
<sequence length="204" mass="21913">MAKPEPDMIDAEEEVIQEETSSPNGFNVGARLRAFRTQKGMSIDVAANRTGVSKSFLSRFERDLVQASIATLLRYCEVLDVKPGAIFDPPPSKLVRAGEGAPINLGGVGMEERIIGGVGNEHMMALRSTIAPGGGSGVEPYALKAALDLVHVVRGELEITIGGEEFRLSAGDTLSFDPSIPHTWRNPSRTKTCDTLWMIVPPPA</sequence>
<dbReference type="Gene3D" id="1.10.260.40">
    <property type="entry name" value="lambda repressor-like DNA-binding domains"/>
    <property type="match status" value="1"/>
</dbReference>
<dbReference type="Proteomes" id="UP000199647">
    <property type="component" value="Unassembled WGS sequence"/>
</dbReference>
<dbReference type="InterPro" id="IPR011051">
    <property type="entry name" value="RmlC_Cupin_sf"/>
</dbReference>
<reference evidence="3 4" key="1">
    <citation type="submission" date="2016-10" db="EMBL/GenBank/DDBJ databases">
        <authorList>
            <person name="de Groot N.N."/>
        </authorList>
    </citation>
    <scope>NUCLEOTIDE SEQUENCE [LARGE SCALE GENOMIC DNA]</scope>
    <source>
        <strain evidence="3 4">A52C2</strain>
    </source>
</reference>
<organism evidence="3 4">
    <name type="scientific">Faunimonas pinastri</name>
    <dbReference type="NCBI Taxonomy" id="1855383"/>
    <lineage>
        <taxon>Bacteria</taxon>
        <taxon>Pseudomonadati</taxon>
        <taxon>Pseudomonadota</taxon>
        <taxon>Alphaproteobacteria</taxon>
        <taxon>Hyphomicrobiales</taxon>
        <taxon>Afifellaceae</taxon>
        <taxon>Faunimonas</taxon>
    </lineage>
</organism>
<dbReference type="InterPro" id="IPR001387">
    <property type="entry name" value="Cro/C1-type_HTH"/>
</dbReference>
<gene>
    <name evidence="3" type="ORF">SAMN05216548_101572</name>
</gene>
<dbReference type="STRING" id="1855383.SAMN05216548_101572"/>
<name>A0A1H9AZT0_9HYPH</name>
<dbReference type="SMART" id="SM00530">
    <property type="entry name" value="HTH_XRE"/>
    <property type="match status" value="1"/>
</dbReference>
<feature type="domain" description="HTH cro/C1-type" evidence="2">
    <location>
        <begin position="32"/>
        <end position="86"/>
    </location>
</feature>
<evidence type="ECO:0000259" key="2">
    <source>
        <dbReference type="PROSITE" id="PS50943"/>
    </source>
</evidence>
<dbReference type="SUPFAM" id="SSF51182">
    <property type="entry name" value="RmlC-like cupins"/>
    <property type="match status" value="1"/>
</dbReference>
<keyword evidence="1" id="KW-0238">DNA-binding</keyword>
<dbReference type="InterPro" id="IPR050807">
    <property type="entry name" value="TransReg_Diox_bact_type"/>
</dbReference>
<dbReference type="PANTHER" id="PTHR46797:SF1">
    <property type="entry name" value="METHYLPHOSPHONATE SYNTHASE"/>
    <property type="match status" value="1"/>
</dbReference>
<dbReference type="Pfam" id="PF13560">
    <property type="entry name" value="HTH_31"/>
    <property type="match status" value="1"/>
</dbReference>
<proteinExistence type="predicted"/>
<dbReference type="EMBL" id="FOFG01000001">
    <property type="protein sequence ID" value="SEP82292.1"/>
    <property type="molecule type" value="Genomic_DNA"/>
</dbReference>
<dbReference type="GO" id="GO:0003700">
    <property type="term" value="F:DNA-binding transcription factor activity"/>
    <property type="evidence" value="ECO:0007669"/>
    <property type="project" value="TreeGrafter"/>
</dbReference>
<dbReference type="InterPro" id="IPR014710">
    <property type="entry name" value="RmlC-like_jellyroll"/>
</dbReference>
<evidence type="ECO:0000313" key="3">
    <source>
        <dbReference type="EMBL" id="SEP82292.1"/>
    </source>
</evidence>
<dbReference type="PANTHER" id="PTHR46797">
    <property type="entry name" value="HTH-TYPE TRANSCRIPTIONAL REGULATOR"/>
    <property type="match status" value="1"/>
</dbReference>